<dbReference type="GO" id="GO:0008270">
    <property type="term" value="F:zinc ion binding"/>
    <property type="evidence" value="ECO:0007669"/>
    <property type="project" value="UniProtKB-UniRule"/>
</dbReference>
<dbReference type="Pfam" id="PF00194">
    <property type="entry name" value="Carb_anhydrase"/>
    <property type="match status" value="1"/>
</dbReference>
<keyword evidence="8" id="KW-0732">Signal</keyword>
<feature type="compositionally biased region" description="Low complexity" evidence="9">
    <location>
        <begin position="340"/>
        <end position="360"/>
    </location>
</feature>
<feature type="signal peptide" evidence="8">
    <location>
        <begin position="1"/>
        <end position="21"/>
    </location>
</feature>
<comment type="caution">
    <text evidence="11">The sequence shown here is derived from an EMBL/GenBank/DDBJ whole genome shotgun (WGS) entry which is preliminary data.</text>
</comment>
<dbReference type="Gene3D" id="3.10.200.10">
    <property type="entry name" value="Alpha carbonic anhydrase"/>
    <property type="match status" value="1"/>
</dbReference>
<feature type="domain" description="Alpha-carbonic anhydrase" evidence="10">
    <location>
        <begin position="23"/>
        <end position="320"/>
    </location>
</feature>
<evidence type="ECO:0000256" key="1">
    <source>
        <dbReference type="ARBA" id="ARBA00001947"/>
    </source>
</evidence>
<dbReference type="Proteomes" id="UP000192578">
    <property type="component" value="Unassembled WGS sequence"/>
</dbReference>
<dbReference type="PANTHER" id="PTHR18952:SF141">
    <property type="entry name" value="CARBONIC ANHYDRASE"/>
    <property type="match status" value="1"/>
</dbReference>
<keyword evidence="5 8" id="KW-0862">Zinc</keyword>
<dbReference type="GO" id="GO:0004089">
    <property type="term" value="F:carbonate dehydratase activity"/>
    <property type="evidence" value="ECO:0007669"/>
    <property type="project" value="UniProtKB-UniRule"/>
</dbReference>
<accession>A0A1W0WDT4</accession>
<protein>
    <recommendedName>
        <fullName evidence="3 8">Carbonic anhydrase</fullName>
        <ecNumber evidence="3 8">4.2.1.1</ecNumber>
    </recommendedName>
</protein>
<dbReference type="AlphaFoldDB" id="A0A1W0WDT4"/>
<reference evidence="12" key="1">
    <citation type="submission" date="2017-01" db="EMBL/GenBank/DDBJ databases">
        <title>Comparative genomics of anhydrobiosis in the tardigrade Hypsibius dujardini.</title>
        <authorList>
            <person name="Yoshida Y."/>
            <person name="Koutsovoulos G."/>
            <person name="Laetsch D."/>
            <person name="Stevens L."/>
            <person name="Kumar S."/>
            <person name="Horikawa D."/>
            <person name="Ishino K."/>
            <person name="Komine S."/>
            <person name="Tomita M."/>
            <person name="Blaxter M."/>
            <person name="Arakawa K."/>
        </authorList>
    </citation>
    <scope>NUCLEOTIDE SEQUENCE [LARGE SCALE GENOMIC DNA]</scope>
    <source>
        <strain evidence="12">Z151</strain>
    </source>
</reference>
<dbReference type="CDD" id="cd00326">
    <property type="entry name" value="alpha_CA"/>
    <property type="match status" value="1"/>
</dbReference>
<evidence type="ECO:0000256" key="2">
    <source>
        <dbReference type="ARBA" id="ARBA00010718"/>
    </source>
</evidence>
<evidence type="ECO:0000313" key="11">
    <source>
        <dbReference type="EMBL" id="OQV13371.1"/>
    </source>
</evidence>
<feature type="region of interest" description="Disordered" evidence="9">
    <location>
        <begin position="322"/>
        <end position="360"/>
    </location>
</feature>
<evidence type="ECO:0000256" key="7">
    <source>
        <dbReference type="ARBA" id="ARBA00048348"/>
    </source>
</evidence>
<comment type="catalytic activity">
    <reaction evidence="7 8">
        <text>hydrogencarbonate + H(+) = CO2 + H2O</text>
        <dbReference type="Rhea" id="RHEA:10748"/>
        <dbReference type="ChEBI" id="CHEBI:15377"/>
        <dbReference type="ChEBI" id="CHEBI:15378"/>
        <dbReference type="ChEBI" id="CHEBI:16526"/>
        <dbReference type="ChEBI" id="CHEBI:17544"/>
        <dbReference type="EC" id="4.2.1.1"/>
    </reaction>
</comment>
<comment type="similarity">
    <text evidence="2 8">Belongs to the alpha-carbonic anhydrase family.</text>
</comment>
<evidence type="ECO:0000256" key="9">
    <source>
        <dbReference type="SAM" id="MobiDB-lite"/>
    </source>
</evidence>
<dbReference type="GO" id="GO:0005737">
    <property type="term" value="C:cytoplasm"/>
    <property type="evidence" value="ECO:0007669"/>
    <property type="project" value="TreeGrafter"/>
</dbReference>
<evidence type="ECO:0000256" key="5">
    <source>
        <dbReference type="ARBA" id="ARBA00022833"/>
    </source>
</evidence>
<evidence type="ECO:0000256" key="6">
    <source>
        <dbReference type="ARBA" id="ARBA00023239"/>
    </source>
</evidence>
<keyword evidence="4 8" id="KW-0479">Metal-binding</keyword>
<dbReference type="PANTHER" id="PTHR18952">
    <property type="entry name" value="CARBONIC ANHYDRASE"/>
    <property type="match status" value="1"/>
</dbReference>
<dbReference type="InterPro" id="IPR001148">
    <property type="entry name" value="CA_dom"/>
</dbReference>
<dbReference type="EC" id="4.2.1.1" evidence="3 8"/>
<organism evidence="11 12">
    <name type="scientific">Hypsibius exemplaris</name>
    <name type="common">Freshwater tardigrade</name>
    <dbReference type="NCBI Taxonomy" id="2072580"/>
    <lineage>
        <taxon>Eukaryota</taxon>
        <taxon>Metazoa</taxon>
        <taxon>Ecdysozoa</taxon>
        <taxon>Tardigrada</taxon>
        <taxon>Eutardigrada</taxon>
        <taxon>Parachela</taxon>
        <taxon>Hypsibioidea</taxon>
        <taxon>Hypsibiidae</taxon>
        <taxon>Hypsibius</taxon>
    </lineage>
</organism>
<dbReference type="InterPro" id="IPR023561">
    <property type="entry name" value="Carbonic_anhydrase_a-class"/>
</dbReference>
<gene>
    <name evidence="11" type="ORF">BV898_12405</name>
</gene>
<evidence type="ECO:0000256" key="8">
    <source>
        <dbReference type="RuleBase" id="RU367011"/>
    </source>
</evidence>
<dbReference type="InterPro" id="IPR018338">
    <property type="entry name" value="Carbonic_anhydrase_a-class_CS"/>
</dbReference>
<dbReference type="OrthoDB" id="429145at2759"/>
<evidence type="ECO:0000313" key="12">
    <source>
        <dbReference type="Proteomes" id="UP000192578"/>
    </source>
</evidence>
<name>A0A1W0WDT4_HYPEX</name>
<dbReference type="PROSITE" id="PS51144">
    <property type="entry name" value="ALPHA_CA_2"/>
    <property type="match status" value="1"/>
</dbReference>
<dbReference type="PROSITE" id="PS00162">
    <property type="entry name" value="ALPHA_CA_1"/>
    <property type="match status" value="1"/>
</dbReference>
<dbReference type="SMART" id="SM01057">
    <property type="entry name" value="Carb_anhydrase"/>
    <property type="match status" value="1"/>
</dbReference>
<evidence type="ECO:0000259" key="10">
    <source>
        <dbReference type="PROSITE" id="PS51144"/>
    </source>
</evidence>
<evidence type="ECO:0000256" key="4">
    <source>
        <dbReference type="ARBA" id="ARBA00022723"/>
    </source>
</evidence>
<keyword evidence="12" id="KW-1185">Reference proteome</keyword>
<proteinExistence type="inferred from homology"/>
<comment type="cofactor">
    <cofactor evidence="1 8">
        <name>Zn(2+)</name>
        <dbReference type="ChEBI" id="CHEBI:29105"/>
    </cofactor>
</comment>
<dbReference type="SUPFAM" id="SSF51069">
    <property type="entry name" value="Carbonic anhydrase"/>
    <property type="match status" value="1"/>
</dbReference>
<evidence type="ECO:0000256" key="3">
    <source>
        <dbReference type="ARBA" id="ARBA00012925"/>
    </source>
</evidence>
<dbReference type="EMBL" id="MTYJ01000125">
    <property type="protein sequence ID" value="OQV13371.1"/>
    <property type="molecule type" value="Genomic_DNA"/>
</dbReference>
<dbReference type="InterPro" id="IPR036398">
    <property type="entry name" value="CA_dom_sf"/>
</dbReference>
<keyword evidence="6 8" id="KW-0456">Lyase</keyword>
<sequence>MLLHLVGSLVVLLASCGFVKASEKWGYSSEEEEDGSPRTPANWSLSYPNCGRHNQSPINIDSKYVTVDRSLEEILFVDYDDYPTNQTWKLLNNGHTVQLQANFSHPPQLHAGGLNAKYEFIQMHFHWGEDDFEGSEHRINSRKYPLELHLVHKRRGSGRTLATGIDIKASLLAVVGIFFDLQVDDNEDIKPITDALSRIVNPDEPVLIDLPTFTLQSLLPVQRDYFRYDGSLTTPPCDAVVQWSVLSQALSISTAQLTSFRKLRHHTHGTTVPAAYLNLNNVTAVEVAVNETALHDEDNYIIRNFRPVQDLGDRRILQYSSTNAARVDRPPSMATETEAESGAAKDGSSSSPGKSKKNSAAAVGGGWSVVLSTMVLAAFFRF</sequence>
<feature type="chain" id="PRO_5025074113" description="Carbonic anhydrase" evidence="8">
    <location>
        <begin position="22"/>
        <end position="382"/>
    </location>
</feature>
<comment type="function">
    <text evidence="8">Reversible hydration of carbon dioxide.</text>
</comment>